<feature type="region of interest" description="Disordered" evidence="1">
    <location>
        <begin position="1"/>
        <end position="20"/>
    </location>
</feature>
<dbReference type="EMBL" id="JABFUC010000002">
    <property type="protein sequence ID" value="MCG6656623.1"/>
    <property type="molecule type" value="Genomic_DNA"/>
</dbReference>
<feature type="compositionally biased region" description="Basic and acidic residues" evidence="1">
    <location>
        <begin position="1"/>
        <end position="15"/>
    </location>
</feature>
<gene>
    <name evidence="2" type="ORF">HOP52_02385</name>
</gene>
<name>A0ABS9P4A1_9GAMM</name>
<accession>A0ABS9P4A1</accession>
<dbReference type="PROSITE" id="PS51009">
    <property type="entry name" value="CYTCII"/>
    <property type="match status" value="1"/>
</dbReference>
<comment type="caution">
    <text evidence="2">The sequence shown here is derived from an EMBL/GenBank/DDBJ whole genome shotgun (WGS) entry which is preliminary data.</text>
</comment>
<dbReference type="InterPro" id="IPR010980">
    <property type="entry name" value="Cyt_c/b562"/>
</dbReference>
<organism evidence="2 3">
    <name type="scientific">Billgrantia campisalis</name>
    <dbReference type="NCBI Taxonomy" id="74661"/>
    <lineage>
        <taxon>Bacteria</taxon>
        <taxon>Pseudomonadati</taxon>
        <taxon>Pseudomonadota</taxon>
        <taxon>Gammaproteobacteria</taxon>
        <taxon>Oceanospirillales</taxon>
        <taxon>Halomonadaceae</taxon>
        <taxon>Billgrantia</taxon>
    </lineage>
</organism>
<dbReference type="InterPro" id="IPR002321">
    <property type="entry name" value="Cyt_c_II"/>
</dbReference>
<sequence length="136" mass="15612">MAGDHDIQHSAREQESSSEDLVLRSIMRELDENMREVVGAISRENWDLVAEITPLIADHPEPPLSEKTRILRFVGTDAARFVGHDRQVHEAAMEMGAKARQEDGEAVIEAFSRVQKHCLDCHQEFKEEFRLHFYGE</sequence>
<evidence type="ECO:0000313" key="2">
    <source>
        <dbReference type="EMBL" id="MCG6656623.1"/>
    </source>
</evidence>
<proteinExistence type="predicted"/>
<keyword evidence="3" id="KW-1185">Reference proteome</keyword>
<dbReference type="Gene3D" id="1.20.120.10">
    <property type="entry name" value="Cytochrome c/b562"/>
    <property type="match status" value="1"/>
</dbReference>
<evidence type="ECO:0000256" key="1">
    <source>
        <dbReference type="SAM" id="MobiDB-lite"/>
    </source>
</evidence>
<dbReference type="Proteomes" id="UP000814385">
    <property type="component" value="Unassembled WGS sequence"/>
</dbReference>
<evidence type="ECO:0000313" key="3">
    <source>
        <dbReference type="Proteomes" id="UP000814385"/>
    </source>
</evidence>
<dbReference type="Pfam" id="PF01322">
    <property type="entry name" value="Cytochrom_C_2"/>
    <property type="match status" value="1"/>
</dbReference>
<protein>
    <submittedName>
        <fullName evidence="2">Cytochrome c</fullName>
    </submittedName>
</protein>
<dbReference type="SUPFAM" id="SSF47175">
    <property type="entry name" value="Cytochromes"/>
    <property type="match status" value="1"/>
</dbReference>
<reference evidence="2 3" key="1">
    <citation type="submission" date="2020-05" db="EMBL/GenBank/DDBJ databases">
        <title>Comparative genomic analysis of denitrifying bacteria from Halomonas genus.</title>
        <authorList>
            <person name="Wang L."/>
            <person name="Shao Z."/>
        </authorList>
    </citation>
    <scope>NUCLEOTIDE SEQUENCE [LARGE SCALE GENOMIC DNA]</scope>
    <source>
        <strain evidence="2 3">A4</strain>
    </source>
</reference>